<reference evidence="2" key="1">
    <citation type="journal article" date="2021" name="Nat. Commun.">
        <title>Genetic determinants of endophytism in the Arabidopsis root mycobiome.</title>
        <authorList>
            <person name="Mesny F."/>
            <person name="Miyauchi S."/>
            <person name="Thiergart T."/>
            <person name="Pickel B."/>
            <person name="Atanasova L."/>
            <person name="Karlsson M."/>
            <person name="Huettel B."/>
            <person name="Barry K.W."/>
            <person name="Haridas S."/>
            <person name="Chen C."/>
            <person name="Bauer D."/>
            <person name="Andreopoulos W."/>
            <person name="Pangilinan J."/>
            <person name="LaButti K."/>
            <person name="Riley R."/>
            <person name="Lipzen A."/>
            <person name="Clum A."/>
            <person name="Drula E."/>
            <person name="Henrissat B."/>
            <person name="Kohler A."/>
            <person name="Grigoriev I.V."/>
            <person name="Martin F.M."/>
            <person name="Hacquard S."/>
        </authorList>
    </citation>
    <scope>NUCLEOTIDE SEQUENCE</scope>
    <source>
        <strain evidence="2">MPI-CAGE-AT-0016</strain>
    </source>
</reference>
<dbReference type="InterPro" id="IPR021842">
    <property type="entry name" value="DUF3435"/>
</dbReference>
<protein>
    <submittedName>
        <fullName evidence="2">Uncharacterized protein</fullName>
    </submittedName>
</protein>
<proteinExistence type="predicted"/>
<feature type="non-terminal residue" evidence="2">
    <location>
        <position position="607"/>
    </location>
</feature>
<sequence length="607" mass="69582">MANHSENTKKMTRPEEKLWNKYVSRPALLEFAKLDPRESLESCKASIFKCYLHWRVSNSKIKKESSIFTYWNVLSMVYAQRTNCYMDGKVLYDIGNFGLDTSKKEKSGLYVEDLDLILHHHYILDSEIYAHERLRVQLALILIIAGATATRPDALIGRVLYKHIEFQLFPPAAEGERPRLGLVWNLEHIKRSAGVSEKKTFGFHEEDTPFHDPVLHTLALAFADDAFLNDFSGPGQIYDLVVPAQSDRLRLMWKTEWAERPIFRNTEGFQVALEEALTYSKTRGHLIRLGRALGYAKKLEFYDLRRGSGKKLNEALTPEERNKAMGHRQGDSSTYVRYYMSNFVGQDTQSIVFGSDLQTDLIQLMGRLRRHGDAPTSLTPEQKSSVQKNPQLIRYLQKRSRAMERFRKQGFRSYEAAKDTTAGKEYEESRKKAASLRKTLSARMLEQAIREFHDTIHAEEIERQLLGIKPDAESLAPSSIKYELREREEVARLFSQATEVKQQEDLNQLRLKLVVALSQLCKRRESPCRRQARSRPAKTVGLAAKKAAESTHGPLSQLQSDTVENTPREPPGSAASHHTSSSLICPFCKWADMEVGSTQREKTWRID</sequence>
<comment type="caution">
    <text evidence="2">The sequence shown here is derived from an EMBL/GenBank/DDBJ whole genome shotgun (WGS) entry which is preliminary data.</text>
</comment>
<organism evidence="2 3">
    <name type="scientific">Plectosphaerella cucumerina</name>
    <dbReference type="NCBI Taxonomy" id="40658"/>
    <lineage>
        <taxon>Eukaryota</taxon>
        <taxon>Fungi</taxon>
        <taxon>Dikarya</taxon>
        <taxon>Ascomycota</taxon>
        <taxon>Pezizomycotina</taxon>
        <taxon>Sordariomycetes</taxon>
        <taxon>Hypocreomycetidae</taxon>
        <taxon>Glomerellales</taxon>
        <taxon>Plectosphaerellaceae</taxon>
        <taxon>Plectosphaerella</taxon>
    </lineage>
</organism>
<feature type="compositionally biased region" description="Polar residues" evidence="1">
    <location>
        <begin position="553"/>
        <end position="565"/>
    </location>
</feature>
<gene>
    <name evidence="2" type="ORF">B0T11DRAFT_353822</name>
</gene>
<name>A0A8K0X4T6_9PEZI</name>
<feature type="region of interest" description="Disordered" evidence="1">
    <location>
        <begin position="527"/>
        <end position="579"/>
    </location>
</feature>
<keyword evidence="3" id="KW-1185">Reference proteome</keyword>
<dbReference type="Pfam" id="PF11917">
    <property type="entry name" value="DUF3435"/>
    <property type="match status" value="1"/>
</dbReference>
<dbReference type="OrthoDB" id="4485682at2759"/>
<dbReference type="AlphaFoldDB" id="A0A8K0X4T6"/>
<evidence type="ECO:0000256" key="1">
    <source>
        <dbReference type="SAM" id="MobiDB-lite"/>
    </source>
</evidence>
<dbReference type="PANTHER" id="PTHR37535:SF3">
    <property type="entry name" value="FLUG DOMAIN-CONTAINING PROTEIN"/>
    <property type="match status" value="1"/>
</dbReference>
<accession>A0A8K0X4T6</accession>
<dbReference type="PANTHER" id="PTHR37535">
    <property type="entry name" value="FLUG DOMAIN PROTEIN"/>
    <property type="match status" value="1"/>
</dbReference>
<evidence type="ECO:0000313" key="2">
    <source>
        <dbReference type="EMBL" id="KAH7363524.1"/>
    </source>
</evidence>
<evidence type="ECO:0000313" key="3">
    <source>
        <dbReference type="Proteomes" id="UP000813385"/>
    </source>
</evidence>
<dbReference type="EMBL" id="JAGPXD010000003">
    <property type="protein sequence ID" value="KAH7363524.1"/>
    <property type="molecule type" value="Genomic_DNA"/>
</dbReference>
<dbReference type="Proteomes" id="UP000813385">
    <property type="component" value="Unassembled WGS sequence"/>
</dbReference>